<reference evidence="2" key="2">
    <citation type="submission" date="2023-06" db="EMBL/GenBank/DDBJ databases">
        <authorList>
            <consortium name="Lawrence Berkeley National Laboratory"/>
            <person name="Mondo S.J."/>
            <person name="Hensen N."/>
            <person name="Bonometti L."/>
            <person name="Westerberg I."/>
            <person name="Brannstrom I.O."/>
            <person name="Guillou S."/>
            <person name="Cros-Aarteil S."/>
            <person name="Calhoun S."/>
            <person name="Haridas S."/>
            <person name="Kuo A."/>
            <person name="Pangilinan J."/>
            <person name="Riley R."/>
            <person name="Labutti K."/>
            <person name="Andreopoulos B."/>
            <person name="Lipzen A."/>
            <person name="Chen C."/>
            <person name="Yanf M."/>
            <person name="Daum C."/>
            <person name="Ng V."/>
            <person name="Clum A."/>
            <person name="Steindorff A."/>
            <person name="Ohm R."/>
            <person name="Martin F."/>
            <person name="Silar P."/>
            <person name="Natvig D."/>
            <person name="Lalanne C."/>
            <person name="Gautier V."/>
            <person name="Ament-Velasquez S.L."/>
            <person name="Kruys A."/>
            <person name="Hutchinson M.I."/>
            <person name="Powell A.J."/>
            <person name="Barry K."/>
            <person name="Miller A.N."/>
            <person name="Grigoriev I.V."/>
            <person name="Debuchy R."/>
            <person name="Gladieux P."/>
            <person name="Thoren M.H."/>
            <person name="Johannesson H."/>
        </authorList>
    </citation>
    <scope>NUCLEOTIDE SEQUENCE</scope>
    <source>
        <strain evidence="2">CBS 333.67</strain>
    </source>
</reference>
<keyword evidence="1" id="KW-0812">Transmembrane</keyword>
<dbReference type="GO" id="GO:0000329">
    <property type="term" value="C:fungal-type vacuole membrane"/>
    <property type="evidence" value="ECO:0007669"/>
    <property type="project" value="InterPro"/>
</dbReference>
<feature type="transmembrane region" description="Helical" evidence="1">
    <location>
        <begin position="32"/>
        <end position="53"/>
    </location>
</feature>
<evidence type="ECO:0000313" key="2">
    <source>
        <dbReference type="EMBL" id="KAK3311111.1"/>
    </source>
</evidence>
<dbReference type="AlphaFoldDB" id="A0AAJ0H3H1"/>
<comment type="caution">
    <text evidence="2">The sequence shown here is derived from an EMBL/GenBank/DDBJ whole genome shotgun (WGS) entry which is preliminary data.</text>
</comment>
<dbReference type="RefSeq" id="XP_062726891.1">
    <property type="nucleotide sequence ID" value="XM_062868504.1"/>
</dbReference>
<protein>
    <submittedName>
        <fullName evidence="2">Uncharacterized protein</fullName>
    </submittedName>
</protein>
<keyword evidence="1" id="KW-1133">Transmembrane helix</keyword>
<accession>A0AAJ0H3H1</accession>
<keyword evidence="1" id="KW-0472">Membrane</keyword>
<sequence>MSDVDKSAVTQTENISDKPRRRGCLGHCARFWWAYLIVLVIIVVIVVPVVLLVGVPKIAQQKLDDAQLDLDGINISNTQSQNLTMAINSTITTDGSVHATVKGFQGVMYLEDLQPHTPFAKFDFPQTNSDAFQTVNISQFLPVDDVKALTVFNTWLLANESLRVTVLGDTQVRVKGISRDYGVTFKKIVDMPGLNAFAGTVVNQTSVSLDKENNFNGTAYIPNLSHFDFELGNVTFRNYLFGEEIGTVYIDNLRVRRGMNVYRMRASIQQTPVIEALGRPEYCKGPNKGILPFVISGKSVINHGQALPYFADALAAVNQSIPINIGAGIKSSLGIDVPCSIVERRR</sequence>
<dbReference type="GeneID" id="87887333"/>
<evidence type="ECO:0000256" key="1">
    <source>
        <dbReference type="SAM" id="Phobius"/>
    </source>
</evidence>
<organism evidence="2 3">
    <name type="scientific">Chaetomium strumarium</name>
    <dbReference type="NCBI Taxonomy" id="1170767"/>
    <lineage>
        <taxon>Eukaryota</taxon>
        <taxon>Fungi</taxon>
        <taxon>Dikarya</taxon>
        <taxon>Ascomycota</taxon>
        <taxon>Pezizomycotina</taxon>
        <taxon>Sordariomycetes</taxon>
        <taxon>Sordariomycetidae</taxon>
        <taxon>Sordariales</taxon>
        <taxon>Chaetomiaceae</taxon>
        <taxon>Chaetomium</taxon>
    </lineage>
</organism>
<keyword evidence="3" id="KW-1185">Reference proteome</keyword>
<dbReference type="Proteomes" id="UP001273166">
    <property type="component" value="Unassembled WGS sequence"/>
</dbReference>
<dbReference type="PANTHER" id="PTHR35895">
    <property type="entry name" value="CHROMOSOME 16, WHOLE GENOME SHOTGUN SEQUENCE"/>
    <property type="match status" value="1"/>
</dbReference>
<dbReference type="InterPro" id="IPR022185">
    <property type="entry name" value="DUF3712"/>
</dbReference>
<reference evidence="2" key="1">
    <citation type="journal article" date="2023" name="Mol. Phylogenet. Evol.">
        <title>Genome-scale phylogeny and comparative genomics of the fungal order Sordariales.</title>
        <authorList>
            <person name="Hensen N."/>
            <person name="Bonometti L."/>
            <person name="Westerberg I."/>
            <person name="Brannstrom I.O."/>
            <person name="Guillou S."/>
            <person name="Cros-Aarteil S."/>
            <person name="Calhoun S."/>
            <person name="Haridas S."/>
            <person name="Kuo A."/>
            <person name="Mondo S."/>
            <person name="Pangilinan J."/>
            <person name="Riley R."/>
            <person name="LaButti K."/>
            <person name="Andreopoulos B."/>
            <person name="Lipzen A."/>
            <person name="Chen C."/>
            <person name="Yan M."/>
            <person name="Daum C."/>
            <person name="Ng V."/>
            <person name="Clum A."/>
            <person name="Steindorff A."/>
            <person name="Ohm R.A."/>
            <person name="Martin F."/>
            <person name="Silar P."/>
            <person name="Natvig D.O."/>
            <person name="Lalanne C."/>
            <person name="Gautier V."/>
            <person name="Ament-Velasquez S.L."/>
            <person name="Kruys A."/>
            <person name="Hutchinson M.I."/>
            <person name="Powell A.J."/>
            <person name="Barry K."/>
            <person name="Miller A.N."/>
            <person name="Grigoriev I.V."/>
            <person name="Debuchy R."/>
            <person name="Gladieux P."/>
            <person name="Hiltunen Thoren M."/>
            <person name="Johannesson H."/>
        </authorList>
    </citation>
    <scope>NUCLEOTIDE SEQUENCE</scope>
    <source>
        <strain evidence="2">CBS 333.67</strain>
    </source>
</reference>
<gene>
    <name evidence="2" type="ORF">B0T15DRAFT_520434</name>
</gene>
<dbReference type="EMBL" id="JAUDZG010000001">
    <property type="protein sequence ID" value="KAK3311111.1"/>
    <property type="molecule type" value="Genomic_DNA"/>
</dbReference>
<dbReference type="PANTHER" id="PTHR35895:SF1">
    <property type="entry name" value="LIPID-BINDING SERUM GLYCOPROTEIN C-TERMINAL DOMAIN-CONTAINING PROTEIN"/>
    <property type="match status" value="1"/>
</dbReference>
<proteinExistence type="predicted"/>
<dbReference type="Pfam" id="PF12505">
    <property type="entry name" value="DUF3712"/>
    <property type="match status" value="1"/>
</dbReference>
<name>A0AAJ0H3H1_9PEZI</name>
<dbReference type="InterPro" id="IPR046368">
    <property type="entry name" value="Tag1"/>
</dbReference>
<evidence type="ECO:0000313" key="3">
    <source>
        <dbReference type="Proteomes" id="UP001273166"/>
    </source>
</evidence>